<feature type="non-terminal residue" evidence="1">
    <location>
        <position position="1"/>
    </location>
</feature>
<reference evidence="1" key="1">
    <citation type="submission" date="2014-05" db="EMBL/GenBank/DDBJ databases">
        <authorList>
            <person name="Chronopoulou M."/>
        </authorList>
    </citation>
    <scope>NUCLEOTIDE SEQUENCE</scope>
    <source>
        <tissue evidence="1">Whole organism</tissue>
    </source>
</reference>
<dbReference type="AlphaFoldDB" id="A0A0K2VK66"/>
<accession>A0A0K2VK66</accession>
<dbReference type="EMBL" id="HACA01033251">
    <property type="protein sequence ID" value="CDW50612.1"/>
    <property type="molecule type" value="Transcribed_RNA"/>
</dbReference>
<name>A0A0K2VK66_LEPSM</name>
<organism evidence="1">
    <name type="scientific">Lepeophtheirus salmonis</name>
    <name type="common">Salmon louse</name>
    <name type="synonym">Caligus salmonis</name>
    <dbReference type="NCBI Taxonomy" id="72036"/>
    <lineage>
        <taxon>Eukaryota</taxon>
        <taxon>Metazoa</taxon>
        <taxon>Ecdysozoa</taxon>
        <taxon>Arthropoda</taxon>
        <taxon>Crustacea</taxon>
        <taxon>Multicrustacea</taxon>
        <taxon>Hexanauplia</taxon>
        <taxon>Copepoda</taxon>
        <taxon>Siphonostomatoida</taxon>
        <taxon>Caligidae</taxon>
        <taxon>Lepeophtheirus</taxon>
    </lineage>
</organism>
<proteinExistence type="predicted"/>
<protein>
    <submittedName>
        <fullName evidence="1">Uncharacterized protein</fullName>
    </submittedName>
</protein>
<sequence>EVFKMYHCPYLQYSTNSNLLMELIIVIITIHSSDSCVIGIKGTKGFLTRKGFT</sequence>
<evidence type="ECO:0000313" key="1">
    <source>
        <dbReference type="EMBL" id="CDW50612.1"/>
    </source>
</evidence>